<feature type="region of interest" description="Disordered" evidence="1">
    <location>
        <begin position="1"/>
        <end position="117"/>
    </location>
</feature>
<feature type="region of interest" description="Disordered" evidence="1">
    <location>
        <begin position="273"/>
        <end position="298"/>
    </location>
</feature>
<proteinExistence type="predicted"/>
<comment type="caution">
    <text evidence="3">The sequence shown here is derived from an EMBL/GenBank/DDBJ whole genome shotgun (WGS) entry which is preliminary data.</text>
</comment>
<feature type="domain" description="CS" evidence="2">
    <location>
        <begin position="112"/>
        <end position="231"/>
    </location>
</feature>
<dbReference type="Gene3D" id="2.60.40.790">
    <property type="match status" value="1"/>
</dbReference>
<feature type="compositionally biased region" description="Low complexity" evidence="1">
    <location>
        <begin position="46"/>
        <end position="70"/>
    </location>
</feature>
<evidence type="ECO:0000256" key="1">
    <source>
        <dbReference type="SAM" id="MobiDB-lite"/>
    </source>
</evidence>
<dbReference type="PROSITE" id="PS51203">
    <property type="entry name" value="CS"/>
    <property type="match status" value="1"/>
</dbReference>
<dbReference type="SUPFAM" id="SSF49764">
    <property type="entry name" value="HSP20-like chaperones"/>
    <property type="match status" value="1"/>
</dbReference>
<accession>A0ABQ6N6G4</accession>
<evidence type="ECO:0000313" key="4">
    <source>
        <dbReference type="Proteomes" id="UP001165060"/>
    </source>
</evidence>
<protein>
    <recommendedName>
        <fullName evidence="2">CS domain-containing protein</fullName>
    </recommendedName>
</protein>
<name>A0ABQ6N6G4_9STRA</name>
<organism evidence="3 4">
    <name type="scientific">Tetraparma gracilis</name>
    <dbReference type="NCBI Taxonomy" id="2962635"/>
    <lineage>
        <taxon>Eukaryota</taxon>
        <taxon>Sar</taxon>
        <taxon>Stramenopiles</taxon>
        <taxon>Ochrophyta</taxon>
        <taxon>Bolidophyceae</taxon>
        <taxon>Parmales</taxon>
        <taxon>Triparmaceae</taxon>
        <taxon>Tetraparma</taxon>
    </lineage>
</organism>
<gene>
    <name evidence="3" type="ORF">TeGR_g6439</name>
</gene>
<evidence type="ECO:0000259" key="2">
    <source>
        <dbReference type="PROSITE" id="PS51203"/>
    </source>
</evidence>
<reference evidence="3 4" key="1">
    <citation type="journal article" date="2023" name="Commun. Biol.">
        <title>Genome analysis of Parmales, the sister group of diatoms, reveals the evolutionary specialization of diatoms from phago-mixotrophs to photoautotrophs.</title>
        <authorList>
            <person name="Ban H."/>
            <person name="Sato S."/>
            <person name="Yoshikawa S."/>
            <person name="Yamada K."/>
            <person name="Nakamura Y."/>
            <person name="Ichinomiya M."/>
            <person name="Sato N."/>
            <person name="Blanc-Mathieu R."/>
            <person name="Endo H."/>
            <person name="Kuwata A."/>
            <person name="Ogata H."/>
        </authorList>
    </citation>
    <scope>NUCLEOTIDE SEQUENCE [LARGE SCALE GENOMIC DNA]</scope>
</reference>
<feature type="compositionally biased region" description="Polar residues" evidence="1">
    <location>
        <begin position="30"/>
        <end position="40"/>
    </location>
</feature>
<dbReference type="Proteomes" id="UP001165060">
    <property type="component" value="Unassembled WGS sequence"/>
</dbReference>
<dbReference type="InterPro" id="IPR007052">
    <property type="entry name" value="CS_dom"/>
</dbReference>
<feature type="compositionally biased region" description="Low complexity" evidence="1">
    <location>
        <begin position="89"/>
        <end position="104"/>
    </location>
</feature>
<dbReference type="EMBL" id="BRYB01002211">
    <property type="protein sequence ID" value="GMI41312.1"/>
    <property type="molecule type" value="Genomic_DNA"/>
</dbReference>
<dbReference type="InterPro" id="IPR008978">
    <property type="entry name" value="HSP20-like_chaperone"/>
</dbReference>
<evidence type="ECO:0000313" key="3">
    <source>
        <dbReference type="EMBL" id="GMI41312.1"/>
    </source>
</evidence>
<sequence length="298" mass="30915">MSGFSYSKWDNLDCSSSEDEDEGDASSPSVTRLDSPSQVTFGGGAANATATPSPSSASSSASSSAAPSSAIPELSSKLSKIDFVPPSPARSSPATTNGGSFSHSPSPPDPSSPPATLIWSQTRSTVSISTPLPPSTLASALSVAISNAHPFSSRHSAVGTPSPAVLTATLNSTNPLFSLPLPHPVFTGDEEDEDAALDWEIETFQTSRFLTVTLNKAVPMVGVVVWWPTCVVSGAEIDVSAIQARAGGKKNAATGLTMKETWDEAHKLFKEKVKGREKQEVEVPDGDDDGKPAFPTLA</sequence>
<keyword evidence="4" id="KW-1185">Reference proteome</keyword>